<keyword evidence="3" id="KW-1185">Reference proteome</keyword>
<dbReference type="SUPFAM" id="SSF53474">
    <property type="entry name" value="alpha/beta-Hydrolases"/>
    <property type="match status" value="1"/>
</dbReference>
<dbReference type="EMBL" id="CP016773">
    <property type="protein sequence ID" value="ASY15620.1"/>
    <property type="molecule type" value="Genomic_DNA"/>
</dbReference>
<evidence type="ECO:0000313" key="3">
    <source>
        <dbReference type="Proteomes" id="UP000217215"/>
    </source>
</evidence>
<protein>
    <submittedName>
        <fullName evidence="2">Putative pimeloyl-ACP methyl ester carboxylesterase</fullName>
    </submittedName>
</protein>
<accession>A0A249KFP3</accession>
<evidence type="ECO:0000313" key="2">
    <source>
        <dbReference type="EMBL" id="ASY15620.1"/>
    </source>
</evidence>
<dbReference type="Gene3D" id="3.40.50.1820">
    <property type="entry name" value="alpha/beta hydrolase"/>
    <property type="match status" value="1"/>
</dbReference>
<organism evidence="2 3">
    <name type="scientific">Candidatus Planktophila sulfonica</name>
    <dbReference type="NCBI Taxonomy" id="1884904"/>
    <lineage>
        <taxon>Bacteria</taxon>
        <taxon>Bacillati</taxon>
        <taxon>Actinomycetota</taxon>
        <taxon>Actinomycetes</taxon>
        <taxon>Candidatus Nanopelagicales</taxon>
        <taxon>Candidatus Nanopelagicaceae</taxon>
        <taxon>Candidatus Planktophila</taxon>
    </lineage>
</organism>
<dbReference type="Pfam" id="PF12697">
    <property type="entry name" value="Abhydrolase_6"/>
    <property type="match status" value="1"/>
</dbReference>
<sequence length="288" mass="30972">MPQFKLKDGRELEILDNGINSENAIIFHHGTPGHASAWSDWLEAAASAGIRALSYSRAGYGTSDRNPGRSVISINNDIAQLLDAKNITKFVSIGWSGGGPHCIANTFEPRNVGAISLAGVGAFGVDDLDFLEGMGPENHDEFGAALKGEAVVDQWMNDNAGPMKSVTGNEIREAFGGLIGDADKAVLEGEAADQMAATMRSGLAVSFDGWIDDDLVFVKQWGFDLADVTKPVFLWQGDDDFMVPHAHSYWLEKHIPTATLSFKPGEGHISLGVKYRTEILAQAQGLLK</sequence>
<dbReference type="RefSeq" id="WP_095673214.1">
    <property type="nucleotide sequence ID" value="NZ_CP016773.1"/>
</dbReference>
<name>A0A249KFP3_9ACTN</name>
<dbReference type="OrthoDB" id="9800988at2"/>
<reference evidence="2 3" key="1">
    <citation type="submission" date="2016-07" db="EMBL/GenBank/DDBJ databases">
        <title>High microdiversification within the ubiquitous acI lineage of Actinobacteria.</title>
        <authorList>
            <person name="Neuenschwander S.M."/>
            <person name="Salcher M."/>
            <person name="Ghai R."/>
            <person name="Pernthaler J."/>
        </authorList>
    </citation>
    <scope>NUCLEOTIDE SEQUENCE [LARGE SCALE GENOMIC DNA]</scope>
    <source>
        <strain evidence="2">MMS-IA-56</strain>
    </source>
</reference>
<dbReference type="InterPro" id="IPR000073">
    <property type="entry name" value="AB_hydrolase_1"/>
</dbReference>
<evidence type="ECO:0000259" key="1">
    <source>
        <dbReference type="Pfam" id="PF12697"/>
    </source>
</evidence>
<dbReference type="AlphaFoldDB" id="A0A249KFP3"/>
<feature type="domain" description="AB hydrolase-1" evidence="1">
    <location>
        <begin position="25"/>
        <end position="268"/>
    </location>
</feature>
<dbReference type="PANTHER" id="PTHR45763">
    <property type="entry name" value="HYDROLASE, ALPHA/BETA FOLD FAMILY PROTEIN, EXPRESSED-RELATED"/>
    <property type="match status" value="1"/>
</dbReference>
<dbReference type="InterPro" id="IPR029058">
    <property type="entry name" value="AB_hydrolase_fold"/>
</dbReference>
<dbReference type="PANTHER" id="PTHR45763:SF46">
    <property type="entry name" value="AB HYDROLASE-1 DOMAIN-CONTAINING PROTEIN"/>
    <property type="match status" value="1"/>
</dbReference>
<dbReference type="KEGG" id="psuf:A1sIA56_01585"/>
<proteinExistence type="predicted"/>
<dbReference type="Proteomes" id="UP000217215">
    <property type="component" value="Chromosome"/>
</dbReference>
<gene>
    <name evidence="2" type="ORF">A1sIA56_01585</name>
</gene>
<dbReference type="GO" id="GO:0003824">
    <property type="term" value="F:catalytic activity"/>
    <property type="evidence" value="ECO:0007669"/>
    <property type="project" value="UniProtKB-ARBA"/>
</dbReference>